<proteinExistence type="predicted"/>
<evidence type="ECO:0000259" key="1">
    <source>
        <dbReference type="PROSITE" id="PS50994"/>
    </source>
</evidence>
<dbReference type="Proteomes" id="UP001183202">
    <property type="component" value="Unassembled WGS sequence"/>
</dbReference>
<reference evidence="3" key="1">
    <citation type="submission" date="2023-07" db="EMBL/GenBank/DDBJ databases">
        <title>30 novel species of actinomycetes from the DSMZ collection.</title>
        <authorList>
            <person name="Nouioui I."/>
        </authorList>
    </citation>
    <scope>NUCLEOTIDE SEQUENCE [LARGE SCALE GENOMIC DNA]</scope>
    <source>
        <strain evidence="3">DSM 45834</strain>
    </source>
</reference>
<organism evidence="2 3">
    <name type="scientific">Pseudonocardia charpentierae</name>
    <dbReference type="NCBI Taxonomy" id="3075545"/>
    <lineage>
        <taxon>Bacteria</taxon>
        <taxon>Bacillati</taxon>
        <taxon>Actinomycetota</taxon>
        <taxon>Actinomycetes</taxon>
        <taxon>Pseudonocardiales</taxon>
        <taxon>Pseudonocardiaceae</taxon>
        <taxon>Pseudonocardia</taxon>
    </lineage>
</organism>
<comment type="caution">
    <text evidence="2">The sequence shown here is derived from an EMBL/GenBank/DDBJ whole genome shotgun (WGS) entry which is preliminary data.</text>
</comment>
<evidence type="ECO:0000313" key="2">
    <source>
        <dbReference type="EMBL" id="MDT0353991.1"/>
    </source>
</evidence>
<gene>
    <name evidence="2" type="ORF">RM445_31395</name>
</gene>
<dbReference type="InterPro" id="IPR001584">
    <property type="entry name" value="Integrase_cat-core"/>
</dbReference>
<dbReference type="SUPFAM" id="SSF53098">
    <property type="entry name" value="Ribonuclease H-like"/>
    <property type="match status" value="1"/>
</dbReference>
<dbReference type="EMBL" id="JAVREJ010000059">
    <property type="protein sequence ID" value="MDT0353991.1"/>
    <property type="molecule type" value="Genomic_DNA"/>
</dbReference>
<dbReference type="InterPro" id="IPR036397">
    <property type="entry name" value="RNaseH_sf"/>
</dbReference>
<dbReference type="RefSeq" id="WP_311560501.1">
    <property type="nucleotide sequence ID" value="NZ_JAVREJ010000059.1"/>
</dbReference>
<dbReference type="PROSITE" id="PS50994">
    <property type="entry name" value="INTEGRASE"/>
    <property type="match status" value="1"/>
</dbReference>
<sequence length="177" mass="20349">MFHLDTITLHWLYAFFVVEHATRRVHILGVTAHPTGAWLTQQARNLLIDLDDAGSRFRFLIRDRDAKFTAAFDAVFTAADIRIIRTPVRAPRANAIAERFIGSVRRELLDRTLIISQRHASAVLRVYEHHYNSHRPHRTLGQAAPLRPLPQLTTSATYTIRRRDRLGGLLHEYQQAA</sequence>
<dbReference type="Pfam" id="PF13683">
    <property type="entry name" value="rve_3"/>
    <property type="match status" value="1"/>
</dbReference>
<name>A0ABU2NJ40_9PSEU</name>
<accession>A0ABU2NJ40</accession>
<feature type="domain" description="Integrase catalytic" evidence="1">
    <location>
        <begin position="1"/>
        <end position="153"/>
    </location>
</feature>
<protein>
    <submittedName>
        <fullName evidence="2">Integrase core domain-containing protein</fullName>
    </submittedName>
</protein>
<dbReference type="Gene3D" id="3.30.420.10">
    <property type="entry name" value="Ribonuclease H-like superfamily/Ribonuclease H"/>
    <property type="match status" value="1"/>
</dbReference>
<dbReference type="InterPro" id="IPR012337">
    <property type="entry name" value="RNaseH-like_sf"/>
</dbReference>
<evidence type="ECO:0000313" key="3">
    <source>
        <dbReference type="Proteomes" id="UP001183202"/>
    </source>
</evidence>
<keyword evidence="3" id="KW-1185">Reference proteome</keyword>